<sequence length="463" mass="51566">MSAGLAGPRGAVRPLMRLVTMSGAPILRQLHLEERLLRCTGDNWCIINDGTAPATIVMGVSGRVSELVDIQPVLRDQVPVIRRFSGGGTVIVDQGTVFVTFICSKNAIAGLQPFPRDIMSWTGQLYEKVFASFGEFHLLENDYAFSHRKFGGNAQSITRHRWVHHTSFLWDYDMKNMDYLKIPKRAPKYRLARNHTDFLCSMKEYMPSRSVFTEGITSALRDHFTVQPVELETAFSDDTEFVPSTKLLSPQDLEAIISSKEAHTVHEVQGTPQFCSKWNSTSEGGQSVRLRPGAHFQNHSPLRLLTRPAGRAVACSLFDTISALLWIGFGGERKLHAPRQDSESGRDHTSGQDRSQHLSLKTVEAQNGASILICVREQIDRSIATSEGTGHGVMHERGNSAGARTLDRRVVPSSTERAPAVRRPEEQRPLVGGILRRGRRTLSRNCVSSNLPSISSYLYNNFE</sequence>
<dbReference type="InterPro" id="IPR004143">
    <property type="entry name" value="BPL_LPL_catalytic"/>
</dbReference>
<keyword evidence="4" id="KW-1185">Reference proteome</keyword>
<feature type="region of interest" description="Disordered" evidence="1">
    <location>
        <begin position="336"/>
        <end position="359"/>
    </location>
</feature>
<dbReference type="CDD" id="cd16443">
    <property type="entry name" value="LplA"/>
    <property type="match status" value="1"/>
</dbReference>
<dbReference type="OrthoDB" id="201621at2759"/>
<reference evidence="3" key="1">
    <citation type="journal article" date="2021" name="bioRxiv">
        <title>Whole Genome Assembly and Annotation of Northern Wild Rice, Zizania palustris L., Supports a Whole Genome Duplication in the Zizania Genus.</title>
        <authorList>
            <person name="Haas M."/>
            <person name="Kono T."/>
            <person name="Macchietto M."/>
            <person name="Millas R."/>
            <person name="McGilp L."/>
            <person name="Shao M."/>
            <person name="Duquette J."/>
            <person name="Hirsch C.N."/>
            <person name="Kimball J."/>
        </authorList>
    </citation>
    <scope>NUCLEOTIDE SEQUENCE</scope>
    <source>
        <tissue evidence="3">Fresh leaf tissue</tissue>
    </source>
</reference>
<proteinExistence type="predicted"/>
<dbReference type="InterPro" id="IPR053264">
    <property type="entry name" value="Lipoate-ligase_2_inactive"/>
</dbReference>
<dbReference type="EMBL" id="JAAALK010000082">
    <property type="protein sequence ID" value="KAG8087278.1"/>
    <property type="molecule type" value="Genomic_DNA"/>
</dbReference>
<feature type="compositionally biased region" description="Basic and acidic residues" evidence="1">
    <location>
        <begin position="336"/>
        <end position="356"/>
    </location>
</feature>
<protein>
    <recommendedName>
        <fullName evidence="2">BPL/LPL catalytic domain-containing protein</fullName>
    </recommendedName>
</protein>
<dbReference type="AlphaFoldDB" id="A0A8J5WAX2"/>
<feature type="domain" description="BPL/LPL catalytic" evidence="2">
    <location>
        <begin position="41"/>
        <end position="224"/>
    </location>
</feature>
<dbReference type="PANTHER" id="PTHR43506:SF1">
    <property type="entry name" value="BPL_LPL CATALYTIC DOMAIN-CONTAINING PROTEIN"/>
    <property type="match status" value="1"/>
</dbReference>
<organism evidence="3 4">
    <name type="scientific">Zizania palustris</name>
    <name type="common">Northern wild rice</name>
    <dbReference type="NCBI Taxonomy" id="103762"/>
    <lineage>
        <taxon>Eukaryota</taxon>
        <taxon>Viridiplantae</taxon>
        <taxon>Streptophyta</taxon>
        <taxon>Embryophyta</taxon>
        <taxon>Tracheophyta</taxon>
        <taxon>Spermatophyta</taxon>
        <taxon>Magnoliopsida</taxon>
        <taxon>Liliopsida</taxon>
        <taxon>Poales</taxon>
        <taxon>Poaceae</taxon>
        <taxon>BOP clade</taxon>
        <taxon>Oryzoideae</taxon>
        <taxon>Oryzeae</taxon>
        <taxon>Zizaniinae</taxon>
        <taxon>Zizania</taxon>
    </lineage>
</organism>
<dbReference type="PROSITE" id="PS51733">
    <property type="entry name" value="BPL_LPL_CATALYTIC"/>
    <property type="match status" value="1"/>
</dbReference>
<dbReference type="Pfam" id="PF21948">
    <property type="entry name" value="LplA-B_cat"/>
    <property type="match status" value="1"/>
</dbReference>
<evidence type="ECO:0000259" key="2">
    <source>
        <dbReference type="PROSITE" id="PS51733"/>
    </source>
</evidence>
<evidence type="ECO:0000313" key="3">
    <source>
        <dbReference type="EMBL" id="KAG8087278.1"/>
    </source>
</evidence>
<accession>A0A8J5WAX2</accession>
<evidence type="ECO:0000256" key="1">
    <source>
        <dbReference type="SAM" id="MobiDB-lite"/>
    </source>
</evidence>
<comment type="caution">
    <text evidence="3">The sequence shown here is derived from an EMBL/GenBank/DDBJ whole genome shotgun (WGS) entry which is preliminary data.</text>
</comment>
<reference evidence="3" key="2">
    <citation type="submission" date="2021-02" db="EMBL/GenBank/DDBJ databases">
        <authorList>
            <person name="Kimball J.A."/>
            <person name="Haas M.W."/>
            <person name="Macchietto M."/>
            <person name="Kono T."/>
            <person name="Duquette J."/>
            <person name="Shao M."/>
        </authorList>
    </citation>
    <scope>NUCLEOTIDE SEQUENCE</scope>
    <source>
        <tissue evidence="3">Fresh leaf tissue</tissue>
    </source>
</reference>
<name>A0A8J5WAX2_ZIZPA</name>
<dbReference type="Proteomes" id="UP000729402">
    <property type="component" value="Unassembled WGS sequence"/>
</dbReference>
<gene>
    <name evidence="3" type="ORF">GUJ93_ZPchr0010g10755</name>
</gene>
<dbReference type="FunFam" id="3.30.930.10:FF:000077">
    <property type="entry name" value="Putative lipoate-protein ligase A"/>
    <property type="match status" value="1"/>
</dbReference>
<evidence type="ECO:0000313" key="4">
    <source>
        <dbReference type="Proteomes" id="UP000729402"/>
    </source>
</evidence>
<dbReference type="PANTHER" id="PTHR43506">
    <property type="entry name" value="BIOTIN/LIPOATE A/B PROTEIN LIGASE FAMILY"/>
    <property type="match status" value="1"/>
</dbReference>